<dbReference type="RefSeq" id="WP_016839214.1">
    <property type="nucleotide sequence ID" value="NZ_JAAXPW010000011.1"/>
</dbReference>
<sequence>MMEKKSSEGFELFPNESSFSIVESKVFPTLTEEEQSKALYLASELDSTCYEAIVRFGEEVQKSLKHFTHQLLVQVQRNDTSPIREILSTLIEQLDSMNLDQFNIQDKGFLRKLFKRKTSIQQIVSQYNRLSKQIDRLTIHLKRAQENLLTDNNMLNKLYEKNEEYFQEINLYIAALEMKRLDLQKQLQMVEKDYNDMDNPMMRQKLLDMKNAAEWLDRRMYDLQISREIAIQTAPQIRMIQSTNEMLIEKIQSSILSTIPLWQSQISMLVNLNRQHRANATSHHLMNTSEKLAMKSAEMTSITESHVELDHLKETQIQLIESIEETLQIQADRNEKQQLIEQTIHEIDGK</sequence>
<comment type="similarity">
    <text evidence="1">Belongs to the TelA family.</text>
</comment>
<evidence type="ECO:0000313" key="4">
    <source>
        <dbReference type="Proteomes" id="UP000557217"/>
    </source>
</evidence>
<dbReference type="Proteomes" id="UP000557217">
    <property type="component" value="Unassembled WGS sequence"/>
</dbReference>
<dbReference type="PANTHER" id="PTHR38432:SF1">
    <property type="entry name" value="TELA-LIKE PROTEIN SAOUHSC_01408"/>
    <property type="match status" value="1"/>
</dbReference>
<dbReference type="EMBL" id="JACHGZ010000010">
    <property type="protein sequence ID" value="MBB5148836.1"/>
    <property type="molecule type" value="Genomic_DNA"/>
</dbReference>
<dbReference type="PANTHER" id="PTHR38432">
    <property type="entry name" value="TELA-LIKE PROTEIN SAOUHSC_01408"/>
    <property type="match status" value="1"/>
</dbReference>
<comment type="caution">
    <text evidence="3">The sequence shown here is derived from an EMBL/GenBank/DDBJ whole genome shotgun (WGS) entry which is preliminary data.</text>
</comment>
<organism evidence="3 4">
    <name type="scientific">Ureibacillus thermosphaericus</name>
    <dbReference type="NCBI Taxonomy" id="51173"/>
    <lineage>
        <taxon>Bacteria</taxon>
        <taxon>Bacillati</taxon>
        <taxon>Bacillota</taxon>
        <taxon>Bacilli</taxon>
        <taxon>Bacillales</taxon>
        <taxon>Caryophanaceae</taxon>
        <taxon>Ureibacillus</taxon>
    </lineage>
</organism>
<evidence type="ECO:0000256" key="1">
    <source>
        <dbReference type="ARBA" id="ARBA00005541"/>
    </source>
</evidence>
<keyword evidence="2" id="KW-0175">Coiled coil</keyword>
<evidence type="ECO:0000256" key="2">
    <source>
        <dbReference type="SAM" id="Coils"/>
    </source>
</evidence>
<dbReference type="InterPro" id="IPR008863">
    <property type="entry name" value="Toxic_anion-R_TelA"/>
</dbReference>
<evidence type="ECO:0000313" key="3">
    <source>
        <dbReference type="EMBL" id="MBB5148836.1"/>
    </source>
</evidence>
<dbReference type="AlphaFoldDB" id="A0A840Q194"/>
<reference evidence="3 4" key="1">
    <citation type="submission" date="2020-08" db="EMBL/GenBank/DDBJ databases">
        <title>Genomic Encyclopedia of Type Strains, Phase IV (KMG-IV): sequencing the most valuable type-strain genomes for metagenomic binning, comparative biology and taxonomic classification.</title>
        <authorList>
            <person name="Goeker M."/>
        </authorList>
    </citation>
    <scope>NUCLEOTIDE SEQUENCE [LARGE SCALE GENOMIC DNA]</scope>
    <source>
        <strain evidence="3 4">DSM 10633</strain>
    </source>
</reference>
<gene>
    <name evidence="3" type="ORF">HNR36_001222</name>
</gene>
<name>A0A840Q194_URETH</name>
<proteinExistence type="inferred from homology"/>
<keyword evidence="4" id="KW-1185">Reference proteome</keyword>
<feature type="coiled-coil region" evidence="2">
    <location>
        <begin position="127"/>
        <end position="193"/>
    </location>
</feature>
<accession>A0A840Q194</accession>
<dbReference type="Pfam" id="PF05816">
    <property type="entry name" value="TelA"/>
    <property type="match status" value="1"/>
</dbReference>
<protein>
    <submittedName>
        <fullName evidence="3">Uncharacterized protein YaaN involved in tellurite resistance</fullName>
    </submittedName>
</protein>